<dbReference type="InterPro" id="IPR023346">
    <property type="entry name" value="Lysozyme-like_dom_sf"/>
</dbReference>
<evidence type="ECO:0000256" key="7">
    <source>
        <dbReference type="RuleBase" id="RU003788"/>
    </source>
</evidence>
<keyword evidence="5" id="KW-1035">Host cytoplasm</keyword>
<dbReference type="PANTHER" id="PTHR38107:SF3">
    <property type="entry name" value="LYSOZYME RRRD-RELATED"/>
    <property type="match status" value="1"/>
</dbReference>
<comment type="caution">
    <text evidence="8">The sequence shown here is derived from an EMBL/GenBank/DDBJ whole genome shotgun (WGS) entry which is preliminary data.</text>
</comment>
<dbReference type="InterPro" id="IPR034690">
    <property type="entry name" value="Endolysin_T4_type"/>
</dbReference>
<dbReference type="InterPro" id="IPR033907">
    <property type="entry name" value="Endolysin_autolysin"/>
</dbReference>
<evidence type="ECO:0000256" key="6">
    <source>
        <dbReference type="ARBA" id="ARBA00023295"/>
    </source>
</evidence>
<evidence type="ECO:0000256" key="1">
    <source>
        <dbReference type="ARBA" id="ARBA00000632"/>
    </source>
</evidence>
<keyword evidence="6 7" id="KW-0326">Glycosidase</keyword>
<evidence type="ECO:0000256" key="4">
    <source>
        <dbReference type="ARBA" id="ARBA00022801"/>
    </source>
</evidence>
<name>A0ABT6EVR7_9SYNE</name>
<proteinExistence type="inferred from homology"/>
<sequence length="157" mass="17282">MLDDAADLIKHFEGLSLTAYRCPAGIWTIGWGATIGQTGQPIHPNQTVSLAEANTLLQRDMGIAQDGLMKLVQVSLSDLERQALVSFVFNIGLGAFGRSTLLFLLNQGHKAEAAKQFDRWVYADGKVLAGLERRRKAEKAMFLGQNWRDQGLILGKL</sequence>
<protein>
    <recommendedName>
        <fullName evidence="7">Lysozyme</fullName>
        <ecNumber evidence="7">3.2.1.17</ecNumber>
    </recommendedName>
</protein>
<gene>
    <name evidence="8" type="ORF">L3556_00830</name>
</gene>
<dbReference type="InterPro" id="IPR051018">
    <property type="entry name" value="Bacteriophage_GH24"/>
</dbReference>
<keyword evidence="9" id="KW-1185">Reference proteome</keyword>
<dbReference type="CDD" id="cd00737">
    <property type="entry name" value="lyz_endolysin_autolysin"/>
    <property type="match status" value="1"/>
</dbReference>
<dbReference type="HAMAP" id="MF_04110">
    <property type="entry name" value="ENDOLYSIN_T4"/>
    <property type="match status" value="1"/>
</dbReference>
<dbReference type="Proteomes" id="UP001154265">
    <property type="component" value="Unassembled WGS sequence"/>
</dbReference>
<keyword evidence="2 7" id="KW-0929">Antimicrobial</keyword>
<dbReference type="RefSeq" id="WP_277865405.1">
    <property type="nucleotide sequence ID" value="NZ_JAKKUT010000001.1"/>
</dbReference>
<dbReference type="Pfam" id="PF00959">
    <property type="entry name" value="Phage_lysozyme"/>
    <property type="match status" value="1"/>
</dbReference>
<dbReference type="EMBL" id="JAKKUT010000001">
    <property type="protein sequence ID" value="MDG2989482.1"/>
    <property type="molecule type" value="Genomic_DNA"/>
</dbReference>
<comment type="catalytic activity">
    <reaction evidence="1 7">
        <text>Hydrolysis of (1-&gt;4)-beta-linkages between N-acetylmuramic acid and N-acetyl-D-glucosamine residues in a peptidoglycan and between N-acetyl-D-glucosamine residues in chitodextrins.</text>
        <dbReference type="EC" id="3.2.1.17"/>
    </reaction>
</comment>
<dbReference type="EC" id="3.2.1.17" evidence="7"/>
<evidence type="ECO:0000313" key="8">
    <source>
        <dbReference type="EMBL" id="MDG2989482.1"/>
    </source>
</evidence>
<dbReference type="Gene3D" id="1.10.530.40">
    <property type="match status" value="1"/>
</dbReference>
<dbReference type="InterPro" id="IPR023347">
    <property type="entry name" value="Lysozyme_dom_sf"/>
</dbReference>
<keyword evidence="3 7" id="KW-0081">Bacteriolytic enzyme</keyword>
<organism evidence="8 9">
    <name type="scientific">Candidatus Synechococcus calcipolaris G9</name>
    <dbReference type="NCBI Taxonomy" id="1497997"/>
    <lineage>
        <taxon>Bacteria</taxon>
        <taxon>Bacillati</taxon>
        <taxon>Cyanobacteriota</taxon>
        <taxon>Cyanophyceae</taxon>
        <taxon>Synechococcales</taxon>
        <taxon>Synechococcaceae</taxon>
        <taxon>Synechococcus</taxon>
    </lineage>
</organism>
<dbReference type="InterPro" id="IPR002196">
    <property type="entry name" value="Glyco_hydro_24"/>
</dbReference>
<accession>A0ABT6EVR7</accession>
<evidence type="ECO:0000256" key="5">
    <source>
        <dbReference type="ARBA" id="ARBA00023200"/>
    </source>
</evidence>
<reference evidence="8" key="2">
    <citation type="submission" date="2022-01" db="EMBL/GenBank/DDBJ databases">
        <authorList>
            <person name="Zivanovic Y."/>
            <person name="Moreira D."/>
            <person name="Lopez-Garcia P."/>
        </authorList>
    </citation>
    <scope>NUCLEOTIDE SEQUENCE</scope>
    <source>
        <strain evidence="8">G9</strain>
    </source>
</reference>
<evidence type="ECO:0000313" key="9">
    <source>
        <dbReference type="Proteomes" id="UP001154265"/>
    </source>
</evidence>
<dbReference type="SUPFAM" id="SSF53955">
    <property type="entry name" value="Lysozyme-like"/>
    <property type="match status" value="1"/>
</dbReference>
<dbReference type="PANTHER" id="PTHR38107">
    <property type="match status" value="1"/>
</dbReference>
<keyword evidence="4 7" id="KW-0378">Hydrolase</keyword>
<evidence type="ECO:0000256" key="3">
    <source>
        <dbReference type="ARBA" id="ARBA00022638"/>
    </source>
</evidence>
<evidence type="ECO:0000256" key="2">
    <source>
        <dbReference type="ARBA" id="ARBA00022529"/>
    </source>
</evidence>
<reference evidence="8" key="1">
    <citation type="journal article" date="2022" name="Genome Biol. Evol.">
        <title>A New Gene Family Diagnostic for Intracellular Biomineralization of Amorphous Ca Carbonates by Cyanobacteria.</title>
        <authorList>
            <person name="Benzerara K."/>
            <person name="Duprat E."/>
            <person name="Bitard-Feildel T."/>
            <person name="Caumes G."/>
            <person name="Cassier-Chauvat C."/>
            <person name="Chauvat F."/>
            <person name="Dezi M."/>
            <person name="Diop S.I."/>
            <person name="Gaschignard G."/>
            <person name="Gorgen S."/>
            <person name="Gugger M."/>
            <person name="Lopez-Garcia P."/>
            <person name="Millet M."/>
            <person name="Skouri-Panet F."/>
            <person name="Moreira D."/>
            <person name="Callebaut I."/>
        </authorList>
    </citation>
    <scope>NUCLEOTIDE SEQUENCE</scope>
    <source>
        <strain evidence="8">G9</strain>
    </source>
</reference>
<comment type="similarity">
    <text evidence="7">Belongs to the glycosyl hydrolase 24 family.</text>
</comment>